<sequence length="62" mass="6682">MINPDELPVPPASAQPESVEESILEMLHMFDPTTALHELELLDEETPPAPAPPAGDEPPAEQ</sequence>
<protein>
    <submittedName>
        <fullName evidence="2">Uncharacterized protein</fullName>
    </submittedName>
</protein>
<accession>A0ABP7S5S9</accession>
<reference evidence="3" key="1">
    <citation type="journal article" date="2019" name="Int. J. Syst. Evol. Microbiol.">
        <title>The Global Catalogue of Microorganisms (GCM) 10K type strain sequencing project: providing services to taxonomists for standard genome sequencing and annotation.</title>
        <authorList>
            <consortium name="The Broad Institute Genomics Platform"/>
            <consortium name="The Broad Institute Genome Sequencing Center for Infectious Disease"/>
            <person name="Wu L."/>
            <person name="Ma J."/>
        </authorList>
    </citation>
    <scope>NUCLEOTIDE SEQUENCE [LARGE SCALE GENOMIC DNA]</scope>
    <source>
        <strain evidence="3">JCM 17224</strain>
    </source>
</reference>
<organism evidence="2 3">
    <name type="scientific">Hymenobacter fastidiosus</name>
    <dbReference type="NCBI Taxonomy" id="486264"/>
    <lineage>
        <taxon>Bacteria</taxon>
        <taxon>Pseudomonadati</taxon>
        <taxon>Bacteroidota</taxon>
        <taxon>Cytophagia</taxon>
        <taxon>Cytophagales</taxon>
        <taxon>Hymenobacteraceae</taxon>
        <taxon>Hymenobacter</taxon>
    </lineage>
</organism>
<dbReference type="Proteomes" id="UP001500567">
    <property type="component" value="Unassembled WGS sequence"/>
</dbReference>
<keyword evidence="3" id="KW-1185">Reference proteome</keyword>
<feature type="region of interest" description="Disordered" evidence="1">
    <location>
        <begin position="37"/>
        <end position="62"/>
    </location>
</feature>
<name>A0ABP7S5S9_9BACT</name>
<gene>
    <name evidence="2" type="ORF">GCM10022408_18550</name>
</gene>
<feature type="compositionally biased region" description="Pro residues" evidence="1">
    <location>
        <begin position="47"/>
        <end position="62"/>
    </location>
</feature>
<comment type="caution">
    <text evidence="2">The sequence shown here is derived from an EMBL/GenBank/DDBJ whole genome shotgun (WGS) entry which is preliminary data.</text>
</comment>
<evidence type="ECO:0000256" key="1">
    <source>
        <dbReference type="SAM" id="MobiDB-lite"/>
    </source>
</evidence>
<proteinExistence type="predicted"/>
<dbReference type="EMBL" id="BAABDJ010000015">
    <property type="protein sequence ID" value="GAA4006969.1"/>
    <property type="molecule type" value="Genomic_DNA"/>
</dbReference>
<evidence type="ECO:0000313" key="2">
    <source>
        <dbReference type="EMBL" id="GAA4006969.1"/>
    </source>
</evidence>
<dbReference type="RefSeq" id="WP_345072551.1">
    <property type="nucleotide sequence ID" value="NZ_BAABDJ010000015.1"/>
</dbReference>
<evidence type="ECO:0000313" key="3">
    <source>
        <dbReference type="Proteomes" id="UP001500567"/>
    </source>
</evidence>